<dbReference type="Gene3D" id="2.60.120.260">
    <property type="entry name" value="Galactose-binding domain-like"/>
    <property type="match status" value="1"/>
</dbReference>
<gene>
    <name evidence="3" type="ORF">D9615_007068</name>
</gene>
<feature type="compositionally biased region" description="Low complexity" evidence="1">
    <location>
        <begin position="291"/>
        <end position="305"/>
    </location>
</feature>
<feature type="region of interest" description="Disordered" evidence="1">
    <location>
        <begin position="285"/>
        <end position="313"/>
    </location>
</feature>
<reference evidence="3 4" key="1">
    <citation type="journal article" date="2020" name="ISME J.">
        <title>Uncovering the hidden diversity of litter-decomposition mechanisms in mushroom-forming fungi.</title>
        <authorList>
            <person name="Floudas D."/>
            <person name="Bentzer J."/>
            <person name="Ahren D."/>
            <person name="Johansson T."/>
            <person name="Persson P."/>
            <person name="Tunlid A."/>
        </authorList>
    </citation>
    <scope>NUCLEOTIDE SEQUENCE [LARGE SCALE GENOMIC DNA]</scope>
    <source>
        <strain evidence="3 4">CBS 661.87</strain>
    </source>
</reference>
<dbReference type="Proteomes" id="UP000565441">
    <property type="component" value="Unassembled WGS sequence"/>
</dbReference>
<feature type="region of interest" description="Disordered" evidence="1">
    <location>
        <begin position="435"/>
        <end position="459"/>
    </location>
</feature>
<evidence type="ECO:0008006" key="5">
    <source>
        <dbReference type="Google" id="ProtNLM"/>
    </source>
</evidence>
<feature type="region of interest" description="Disordered" evidence="1">
    <location>
        <begin position="533"/>
        <end position="558"/>
    </location>
</feature>
<keyword evidence="2" id="KW-0812">Transmembrane</keyword>
<sequence length="558" mass="60176">MSSTSITGKFEHQPMALPQLANMVSILIDSFSKSISLPPGSGIQQGVGFRDSSLIGGSGIGNSVGFTVTFEGISIAIFGSAKNQLALSLDEGEKTILHVLKNSSVHELYRSPTLQSGTHHVTLYNPSHSIVWFYYALVTPGNDTQVSDKRLVVDDNDPSIEYEGNWATSNTVISSTTGDFHPFGGTTHDAQIGASAKFYFTGTSVFVYGPSKSGLQATFSLDGDPRAVASIDAQLWTSLWYSVDGLDPGNHTLTMQMIKQGRHGELFSLDYIMYTPSFHSLATKPEPLLRSSSSSSSSVSTSTSTMTPHAGHTPTRHSAIIGAVLGAIAVILLAGFIWWKCVSKSIVPKLIPFPSTEQRTGTTYGNGTAEKLTMRSRPMADQSASPEDPPSRSGGTPGGDAEVFIPQQSLTFMQQVRGAFSLQTRAIIEPFPLHLSQENPSSTAHKKPLPTPPESSRAQQRLEHGNVIDIGADNSQERPSKTRVRELVNELQRELAVTSMQGRNALLGLLLNQDVGVNGRYREHSLLDNRSVAASSLPPPYDVQLDRQIPPTPTAERS</sequence>
<protein>
    <recommendedName>
        <fullName evidence="5">Transmembrane protein</fullName>
    </recommendedName>
</protein>
<feature type="compositionally biased region" description="Polar residues" evidence="1">
    <location>
        <begin position="355"/>
        <end position="366"/>
    </location>
</feature>
<dbReference type="OrthoDB" id="3265734at2759"/>
<name>A0A8H5H841_9AGAR</name>
<evidence type="ECO:0000313" key="3">
    <source>
        <dbReference type="EMBL" id="KAF5378462.1"/>
    </source>
</evidence>
<keyword evidence="2" id="KW-1133">Transmembrane helix</keyword>
<dbReference type="AlphaFoldDB" id="A0A8H5H841"/>
<feature type="transmembrane region" description="Helical" evidence="2">
    <location>
        <begin position="319"/>
        <end position="339"/>
    </location>
</feature>
<proteinExistence type="predicted"/>
<evidence type="ECO:0000313" key="4">
    <source>
        <dbReference type="Proteomes" id="UP000565441"/>
    </source>
</evidence>
<keyword evidence="4" id="KW-1185">Reference proteome</keyword>
<organism evidence="3 4">
    <name type="scientific">Tricholomella constricta</name>
    <dbReference type="NCBI Taxonomy" id="117010"/>
    <lineage>
        <taxon>Eukaryota</taxon>
        <taxon>Fungi</taxon>
        <taxon>Dikarya</taxon>
        <taxon>Basidiomycota</taxon>
        <taxon>Agaricomycotina</taxon>
        <taxon>Agaricomycetes</taxon>
        <taxon>Agaricomycetidae</taxon>
        <taxon>Agaricales</taxon>
        <taxon>Tricholomatineae</taxon>
        <taxon>Lyophyllaceae</taxon>
        <taxon>Tricholomella</taxon>
    </lineage>
</organism>
<dbReference type="EMBL" id="JAACJP010000019">
    <property type="protein sequence ID" value="KAF5378462.1"/>
    <property type="molecule type" value="Genomic_DNA"/>
</dbReference>
<feature type="region of interest" description="Disordered" evidence="1">
    <location>
        <begin position="354"/>
        <end position="402"/>
    </location>
</feature>
<keyword evidence="2" id="KW-0472">Membrane</keyword>
<accession>A0A8H5H841</accession>
<evidence type="ECO:0000256" key="1">
    <source>
        <dbReference type="SAM" id="MobiDB-lite"/>
    </source>
</evidence>
<evidence type="ECO:0000256" key="2">
    <source>
        <dbReference type="SAM" id="Phobius"/>
    </source>
</evidence>
<comment type="caution">
    <text evidence="3">The sequence shown here is derived from an EMBL/GenBank/DDBJ whole genome shotgun (WGS) entry which is preliminary data.</text>
</comment>